<dbReference type="Gene3D" id="3.40.630.30">
    <property type="match status" value="1"/>
</dbReference>
<dbReference type="SUPFAM" id="SSF55729">
    <property type="entry name" value="Acyl-CoA N-acyltransferases (Nat)"/>
    <property type="match status" value="2"/>
</dbReference>
<dbReference type="InterPro" id="IPR000182">
    <property type="entry name" value="GNAT_dom"/>
</dbReference>
<comment type="caution">
    <text evidence="4">The sequence shown here is derived from an EMBL/GenBank/DDBJ whole genome shotgun (WGS) entry which is preliminary data.</text>
</comment>
<keyword evidence="1" id="KW-0808">Transferase</keyword>
<evidence type="ECO:0000256" key="1">
    <source>
        <dbReference type="ARBA" id="ARBA00022679"/>
    </source>
</evidence>
<dbReference type="CDD" id="cd04301">
    <property type="entry name" value="NAT_SF"/>
    <property type="match status" value="1"/>
</dbReference>
<sequence length="316" mass="34730">MTIGNIRRPTLDDSAELLAMVHACDIAAVGEPDFTPDEVRDALTGPNTDMTRDSWVALDADGAIVGWAFPHNTNRGDHDFVEVFVWPGRGEGTIRPLLELLLARAAERGAEFGHRNYKLRAGAIPTEKPWIEALTEAGFTFLKQHARMTMPLTGHPHTAPEPPAGITIRAIDPDDEAELRRFQATIADAFEDTDHHASDYETWQARIAGESSVSYDEWFVAFVDGEWAGVLQSSDNSIADGQGWVRALAVLRAYRKRGVGEALLRRAFATYAGKGRTEVGLGVDMANPTSAARLYLAVGMHPKYEADIYEREIVTA</sequence>
<protein>
    <recommendedName>
        <fullName evidence="3">N-acetyltransferase domain-containing protein</fullName>
    </recommendedName>
</protein>
<feature type="domain" description="N-acetyltransferase" evidence="3">
    <location>
        <begin position="166"/>
        <end position="316"/>
    </location>
</feature>
<evidence type="ECO:0000256" key="2">
    <source>
        <dbReference type="ARBA" id="ARBA00023315"/>
    </source>
</evidence>
<feature type="domain" description="N-acetyltransferase" evidence="3">
    <location>
        <begin position="4"/>
        <end position="153"/>
    </location>
</feature>
<keyword evidence="2" id="KW-0012">Acyltransferase</keyword>
<gene>
    <name evidence="4" type="ORF">Ahu01nite_042900</name>
</gene>
<proteinExistence type="predicted"/>
<dbReference type="Proteomes" id="UP000603200">
    <property type="component" value="Unassembled WGS sequence"/>
</dbReference>
<accession>A0ABQ3ZRR9</accession>
<evidence type="ECO:0000313" key="5">
    <source>
        <dbReference type="Proteomes" id="UP000603200"/>
    </source>
</evidence>
<name>A0ABQ3ZRR9_9ACTN</name>
<dbReference type="InterPro" id="IPR050832">
    <property type="entry name" value="Bact_Acetyltransf"/>
</dbReference>
<dbReference type="PANTHER" id="PTHR43877">
    <property type="entry name" value="AMINOALKYLPHOSPHONATE N-ACETYLTRANSFERASE-RELATED-RELATED"/>
    <property type="match status" value="1"/>
</dbReference>
<dbReference type="Pfam" id="PF00583">
    <property type="entry name" value="Acetyltransf_1"/>
    <property type="match status" value="1"/>
</dbReference>
<dbReference type="RefSeq" id="WP_239159025.1">
    <property type="nucleotide sequence ID" value="NZ_BAAATV010000010.1"/>
</dbReference>
<organism evidence="4 5">
    <name type="scientific">Winogradskya humida</name>
    <dbReference type="NCBI Taxonomy" id="113566"/>
    <lineage>
        <taxon>Bacteria</taxon>
        <taxon>Bacillati</taxon>
        <taxon>Actinomycetota</taxon>
        <taxon>Actinomycetes</taxon>
        <taxon>Micromonosporales</taxon>
        <taxon>Micromonosporaceae</taxon>
        <taxon>Winogradskya</taxon>
    </lineage>
</organism>
<dbReference type="EMBL" id="BOMN01000054">
    <property type="protein sequence ID" value="GIE21188.1"/>
    <property type="molecule type" value="Genomic_DNA"/>
</dbReference>
<dbReference type="PROSITE" id="PS51186">
    <property type="entry name" value="GNAT"/>
    <property type="match status" value="2"/>
</dbReference>
<evidence type="ECO:0000259" key="3">
    <source>
        <dbReference type="PROSITE" id="PS51186"/>
    </source>
</evidence>
<dbReference type="InterPro" id="IPR016181">
    <property type="entry name" value="Acyl_CoA_acyltransferase"/>
</dbReference>
<evidence type="ECO:0000313" key="4">
    <source>
        <dbReference type="EMBL" id="GIE21188.1"/>
    </source>
</evidence>
<reference evidence="4 5" key="1">
    <citation type="submission" date="2021-01" db="EMBL/GenBank/DDBJ databases">
        <title>Whole genome shotgun sequence of Actinoplanes humidus NBRC 14915.</title>
        <authorList>
            <person name="Komaki H."/>
            <person name="Tamura T."/>
        </authorList>
    </citation>
    <scope>NUCLEOTIDE SEQUENCE [LARGE SCALE GENOMIC DNA]</scope>
    <source>
        <strain evidence="4 5">NBRC 14915</strain>
    </source>
</reference>
<keyword evidence="5" id="KW-1185">Reference proteome</keyword>
<dbReference type="PANTHER" id="PTHR43877:SF2">
    <property type="entry name" value="AMINOALKYLPHOSPHONATE N-ACETYLTRANSFERASE-RELATED"/>
    <property type="match status" value="1"/>
</dbReference>